<keyword evidence="3" id="KW-1185">Reference proteome</keyword>
<evidence type="ECO:0000313" key="3">
    <source>
        <dbReference type="Proteomes" id="UP000426246"/>
    </source>
</evidence>
<evidence type="ECO:0000313" key="2">
    <source>
        <dbReference type="EMBL" id="QGQ99364.1"/>
    </source>
</evidence>
<feature type="transmembrane region" description="Helical" evidence="1">
    <location>
        <begin position="133"/>
        <end position="151"/>
    </location>
</feature>
<feature type="transmembrane region" description="Helical" evidence="1">
    <location>
        <begin position="90"/>
        <end position="112"/>
    </location>
</feature>
<dbReference type="Proteomes" id="UP000426246">
    <property type="component" value="Chromosome"/>
</dbReference>
<proteinExistence type="predicted"/>
<feature type="transmembrane region" description="Helical" evidence="1">
    <location>
        <begin position="14"/>
        <end position="35"/>
    </location>
</feature>
<sequence>MKLKSEMVSSILRIMLWALVTLTTLNLLATIIYAVDTSFYMDSIYSINSFINSLSTVLYILIIVIYLIWIYRVHMDLVVIFPSYPRSSGSALACSMIPIYSFYGLPSTYLMIGEHFQNENTGAQKQGRWISGLAVPMIISLILINLLNRLVTNSDGDANVSLLLVSNVAELSTHIMFLSLCIFVAKGLQLIHFNSQIPKSTYDINPEWVSVIR</sequence>
<feature type="transmembrane region" description="Helical" evidence="1">
    <location>
        <begin position="47"/>
        <end position="70"/>
    </location>
</feature>
<dbReference type="EMBL" id="CP034235">
    <property type="protein sequence ID" value="QGQ99364.1"/>
    <property type="molecule type" value="Genomic_DNA"/>
</dbReference>
<gene>
    <name evidence="2" type="ORF">EHS13_33135</name>
</gene>
<evidence type="ECO:0008006" key="4">
    <source>
        <dbReference type="Google" id="ProtNLM"/>
    </source>
</evidence>
<protein>
    <recommendedName>
        <fullName evidence="4">DUF4328 domain-containing protein</fullName>
    </recommendedName>
</protein>
<name>A0A6B8RUC9_9BACL</name>
<evidence type="ECO:0000256" key="1">
    <source>
        <dbReference type="SAM" id="Phobius"/>
    </source>
</evidence>
<organism evidence="2 3">
    <name type="scientific">Paenibacillus psychroresistens</name>
    <dbReference type="NCBI Taxonomy" id="1778678"/>
    <lineage>
        <taxon>Bacteria</taxon>
        <taxon>Bacillati</taxon>
        <taxon>Bacillota</taxon>
        <taxon>Bacilli</taxon>
        <taxon>Bacillales</taxon>
        <taxon>Paenibacillaceae</taxon>
        <taxon>Paenibacillus</taxon>
    </lineage>
</organism>
<dbReference type="AlphaFoldDB" id="A0A6B8RUC9"/>
<reference evidence="3" key="1">
    <citation type="submission" date="2018-11" db="EMBL/GenBank/DDBJ databases">
        <title>Complete genome sequence of Paenibacillus sp. ML311-T8.</title>
        <authorList>
            <person name="Nam Y.-D."/>
            <person name="Kang J."/>
            <person name="Chung W.-H."/>
            <person name="Park Y.S."/>
        </authorList>
    </citation>
    <scope>NUCLEOTIDE SEQUENCE [LARGE SCALE GENOMIC DNA]</scope>
    <source>
        <strain evidence="3">ML311-T8</strain>
    </source>
</reference>
<dbReference type="RefSeq" id="WP_155704528.1">
    <property type="nucleotide sequence ID" value="NZ_CP034235.1"/>
</dbReference>
<accession>A0A6B8RUC9</accession>
<keyword evidence="1" id="KW-0812">Transmembrane</keyword>
<feature type="transmembrane region" description="Helical" evidence="1">
    <location>
        <begin position="171"/>
        <end position="191"/>
    </location>
</feature>
<keyword evidence="1" id="KW-1133">Transmembrane helix</keyword>
<dbReference type="OrthoDB" id="485492at2"/>
<keyword evidence="1" id="KW-0472">Membrane</keyword>
<dbReference type="KEGG" id="ppsc:EHS13_33135"/>